<evidence type="ECO:0000313" key="2">
    <source>
        <dbReference type="Proteomes" id="UP000660729"/>
    </source>
</evidence>
<dbReference type="EMBL" id="JABCIY010000017">
    <property type="protein sequence ID" value="KAF7197278.1"/>
    <property type="molecule type" value="Genomic_DNA"/>
</dbReference>
<accession>A0A8H6VLY8</accession>
<protein>
    <submittedName>
        <fullName evidence="1">Uncharacterized protein</fullName>
    </submittedName>
</protein>
<organism evidence="1 2">
    <name type="scientific">Pseudocercospora fuligena</name>
    <dbReference type="NCBI Taxonomy" id="685502"/>
    <lineage>
        <taxon>Eukaryota</taxon>
        <taxon>Fungi</taxon>
        <taxon>Dikarya</taxon>
        <taxon>Ascomycota</taxon>
        <taxon>Pezizomycotina</taxon>
        <taxon>Dothideomycetes</taxon>
        <taxon>Dothideomycetidae</taxon>
        <taxon>Mycosphaerellales</taxon>
        <taxon>Mycosphaerellaceae</taxon>
        <taxon>Pseudocercospora</taxon>
    </lineage>
</organism>
<reference evidence="1" key="1">
    <citation type="submission" date="2020-04" db="EMBL/GenBank/DDBJ databases">
        <title>Draft genome resource of the tomato pathogen Pseudocercospora fuligena.</title>
        <authorList>
            <person name="Zaccaron A."/>
        </authorList>
    </citation>
    <scope>NUCLEOTIDE SEQUENCE</scope>
    <source>
        <strain evidence="1">PF001</strain>
    </source>
</reference>
<evidence type="ECO:0000313" key="1">
    <source>
        <dbReference type="EMBL" id="KAF7197278.1"/>
    </source>
</evidence>
<sequence length="95" mass="10988">MAIDFSYEYAIEGTGGAIGITVIVRRTGKEWYREAGTESNLSPMLLQQSWRRMYLFEDLGLIVGTVKNERLHEYEVKGYWKNPTLGEVFDLLYCV</sequence>
<dbReference type="AlphaFoldDB" id="A0A8H6VLY8"/>
<comment type="caution">
    <text evidence="1">The sequence shown here is derived from an EMBL/GenBank/DDBJ whole genome shotgun (WGS) entry which is preliminary data.</text>
</comment>
<proteinExistence type="predicted"/>
<keyword evidence="2" id="KW-1185">Reference proteome</keyword>
<name>A0A8H6VLY8_9PEZI</name>
<dbReference type="Proteomes" id="UP000660729">
    <property type="component" value="Unassembled WGS sequence"/>
</dbReference>
<gene>
    <name evidence="1" type="ORF">HII31_01389</name>
</gene>